<dbReference type="EMBL" id="LT960614">
    <property type="protein sequence ID" value="SON56843.1"/>
    <property type="molecule type" value="Genomic_DNA"/>
</dbReference>
<accession>A0A2C9D9D3</accession>
<comment type="similarity">
    <text evidence="1">Belongs to the universal stress protein A family.</text>
</comment>
<evidence type="ECO:0000313" key="2">
    <source>
        <dbReference type="EMBL" id="SON56843.1"/>
    </source>
</evidence>
<gene>
    <name evidence="2" type="ORF">HDIA_3302</name>
</gene>
<proteinExistence type="inferred from homology"/>
<name>A0A2C9D9D3_9HYPH</name>
<reference evidence="3" key="1">
    <citation type="submission" date="2017-09" db="EMBL/GenBank/DDBJ databases">
        <title>Genome sequence of Nannocystis excedens DSM 71.</title>
        <authorList>
            <person name="Blom J."/>
        </authorList>
    </citation>
    <scope>NUCLEOTIDE SEQUENCE [LARGE SCALE GENOMIC DNA]</scope>
    <source>
        <strain evidence="3">type strain: E19</strain>
    </source>
</reference>
<dbReference type="PRINTS" id="PR01438">
    <property type="entry name" value="UNVRSLSTRESS"/>
</dbReference>
<dbReference type="InterPro" id="IPR006015">
    <property type="entry name" value="Universal_stress_UspA"/>
</dbReference>
<keyword evidence="3" id="KW-1185">Reference proteome</keyword>
<dbReference type="SUPFAM" id="SSF52402">
    <property type="entry name" value="Adenine nucleotide alpha hydrolases-like"/>
    <property type="match status" value="2"/>
</dbReference>
<dbReference type="PANTHER" id="PTHR46268:SF15">
    <property type="entry name" value="UNIVERSAL STRESS PROTEIN HP_0031"/>
    <property type="match status" value="1"/>
</dbReference>
<evidence type="ECO:0000256" key="1">
    <source>
        <dbReference type="ARBA" id="ARBA00008791"/>
    </source>
</evidence>
<dbReference type="Proteomes" id="UP000223606">
    <property type="component" value="Chromosome 1"/>
</dbReference>
<sequence length="278" mass="29607">MRSQLFVPLLTYPDPTSTTFTEHAAALAKYLGADIVARVVDIDIKTPSAAFGGLFLDVPKMVAEAEDASRADGENLKAAIETEAGKAGVAVTTEVKRFHPEEACPMAAVEARYYDLSAIGWEPHHERAYELAESLVFDSGRPVVLLPDASNMDRLGHIAIAWDGSRAAARALADAAPLLAKASAISVIMAIGDKALPEENIAEHLVHHLKARGLEATSHVVDASADPTGGVIQRRALELGAGLLVMGGYGHSKLREFTLGGVTRDMLTDLRLPVLFSH</sequence>
<dbReference type="RefSeq" id="WP_157775696.1">
    <property type="nucleotide sequence ID" value="NZ_LT960614.1"/>
</dbReference>
<evidence type="ECO:0000313" key="3">
    <source>
        <dbReference type="Proteomes" id="UP000223606"/>
    </source>
</evidence>
<dbReference type="Gene3D" id="3.40.50.12370">
    <property type="match status" value="1"/>
</dbReference>
<dbReference type="AlphaFoldDB" id="A0A2C9D9D3"/>
<dbReference type="OrthoDB" id="9804721at2"/>
<organism evidence="2 3">
    <name type="scientific">Hartmannibacter diazotrophicus</name>
    <dbReference type="NCBI Taxonomy" id="1482074"/>
    <lineage>
        <taxon>Bacteria</taxon>
        <taxon>Pseudomonadati</taxon>
        <taxon>Pseudomonadota</taxon>
        <taxon>Alphaproteobacteria</taxon>
        <taxon>Hyphomicrobiales</taxon>
        <taxon>Pleomorphomonadaceae</taxon>
        <taxon>Hartmannibacter</taxon>
    </lineage>
</organism>
<dbReference type="KEGG" id="hdi:HDIA_3302"/>
<dbReference type="PANTHER" id="PTHR46268">
    <property type="entry name" value="STRESS RESPONSE PROTEIN NHAX"/>
    <property type="match status" value="1"/>
</dbReference>
<protein>
    <submittedName>
        <fullName evidence="2">Universal stress protein family protein</fullName>
    </submittedName>
</protein>
<dbReference type="CDD" id="cd00293">
    <property type="entry name" value="USP-like"/>
    <property type="match status" value="1"/>
</dbReference>